<protein>
    <submittedName>
        <fullName evidence="1">Uncharacterized protein</fullName>
    </submittedName>
</protein>
<evidence type="ECO:0000313" key="2">
    <source>
        <dbReference type="Proteomes" id="UP000004169"/>
    </source>
</evidence>
<dbReference type="AlphaFoldDB" id="H8FTY1"/>
<reference evidence="1 2" key="1">
    <citation type="journal article" date="2012" name="J. Bacteriol.">
        <title>Draft Genome Sequence of the Purple Photosynthetic Bacterium Phaeospirillum molischianum DSM120, a Particularly Versatile Bacterium.</title>
        <authorList>
            <person name="Duquesne K."/>
            <person name="Prima V."/>
            <person name="Ji B."/>
            <person name="Rouy Z."/>
            <person name="Medigue C."/>
            <person name="Talla E."/>
            <person name="Sturgis J.N."/>
        </authorList>
    </citation>
    <scope>NUCLEOTIDE SEQUENCE [LARGE SCALE GENOMIC DNA]</scope>
    <source>
        <strain evidence="2">DSM120</strain>
    </source>
</reference>
<sequence length="64" mass="7155">MGEFYLFSPATVRLGLPSGGRAEYQWYHVFRAVPPRSAAWLRPDLGVRSRQHPVSGLVEPVSSD</sequence>
<dbReference type="Proteomes" id="UP000004169">
    <property type="component" value="Unassembled WGS sequence"/>
</dbReference>
<evidence type="ECO:0000313" key="1">
    <source>
        <dbReference type="EMBL" id="CCG41838.1"/>
    </source>
</evidence>
<name>H8FTY1_MAGML</name>
<comment type="caution">
    <text evidence="1">The sequence shown here is derived from an EMBL/GenBank/DDBJ whole genome shotgun (WGS) entry which is preliminary data.</text>
</comment>
<proteinExistence type="predicted"/>
<organism evidence="1 2">
    <name type="scientific">Magnetospirillum molischianum DSM 120</name>
    <dbReference type="NCBI Taxonomy" id="1150626"/>
    <lineage>
        <taxon>Bacteria</taxon>
        <taxon>Pseudomonadati</taxon>
        <taxon>Pseudomonadota</taxon>
        <taxon>Alphaproteobacteria</taxon>
        <taxon>Rhodospirillales</taxon>
        <taxon>Rhodospirillaceae</taxon>
        <taxon>Magnetospirillum</taxon>
    </lineage>
</organism>
<dbReference type="EMBL" id="CAHP01000022">
    <property type="protein sequence ID" value="CCG41838.1"/>
    <property type="molecule type" value="Genomic_DNA"/>
</dbReference>
<accession>H8FTY1</accession>
<keyword evidence="2" id="KW-1185">Reference proteome</keyword>
<gene>
    <name evidence="1" type="ORF">PHAMO_290126</name>
</gene>